<dbReference type="PANTHER" id="PTHR48040:SF13">
    <property type="entry name" value="ABC TRANSPORTER G FAMILY MEMBER 31"/>
    <property type="match status" value="1"/>
</dbReference>
<gene>
    <name evidence="7" type="ORF">R1sor_022335</name>
</gene>
<dbReference type="InterPro" id="IPR013525">
    <property type="entry name" value="ABC2_TM"/>
</dbReference>
<keyword evidence="8" id="KW-1185">Reference proteome</keyword>
<dbReference type="GO" id="GO:0016020">
    <property type="term" value="C:membrane"/>
    <property type="evidence" value="ECO:0007669"/>
    <property type="project" value="UniProtKB-SubCell"/>
</dbReference>
<keyword evidence="2 5" id="KW-0812">Transmembrane</keyword>
<organism evidence="7 8">
    <name type="scientific">Riccia sorocarpa</name>
    <dbReference type="NCBI Taxonomy" id="122646"/>
    <lineage>
        <taxon>Eukaryota</taxon>
        <taxon>Viridiplantae</taxon>
        <taxon>Streptophyta</taxon>
        <taxon>Embryophyta</taxon>
        <taxon>Marchantiophyta</taxon>
        <taxon>Marchantiopsida</taxon>
        <taxon>Marchantiidae</taxon>
        <taxon>Marchantiales</taxon>
        <taxon>Ricciaceae</taxon>
        <taxon>Riccia</taxon>
    </lineage>
</organism>
<comment type="caution">
    <text evidence="7">The sequence shown here is derived from an EMBL/GenBank/DDBJ whole genome shotgun (WGS) entry which is preliminary data.</text>
</comment>
<reference evidence="7 8" key="1">
    <citation type="submission" date="2024-09" db="EMBL/GenBank/DDBJ databases">
        <title>Chromosome-scale assembly of Riccia sorocarpa.</title>
        <authorList>
            <person name="Paukszto L."/>
        </authorList>
    </citation>
    <scope>NUCLEOTIDE SEQUENCE [LARGE SCALE GENOMIC DNA]</scope>
    <source>
        <strain evidence="7">LP-2024</strain>
        <tissue evidence="7">Aerial parts of the thallus</tissue>
    </source>
</reference>
<dbReference type="AlphaFoldDB" id="A0ABD3GLS2"/>
<feature type="non-terminal residue" evidence="7">
    <location>
        <position position="93"/>
    </location>
</feature>
<accession>A0ABD3GLS2</accession>
<feature type="transmembrane region" description="Helical" evidence="5">
    <location>
        <begin position="20"/>
        <end position="42"/>
    </location>
</feature>
<protein>
    <recommendedName>
        <fullName evidence="6">ABC-2 type transporter transmembrane domain-containing protein</fullName>
    </recommendedName>
</protein>
<comment type="subcellular location">
    <subcellularLocation>
        <location evidence="1">Membrane</location>
        <topology evidence="1">Multi-pass membrane protein</topology>
    </subcellularLocation>
</comment>
<dbReference type="PANTHER" id="PTHR48040">
    <property type="entry name" value="PLEIOTROPIC DRUG RESISTANCE PROTEIN 1-LIKE ISOFORM X1"/>
    <property type="match status" value="1"/>
</dbReference>
<evidence type="ECO:0000256" key="2">
    <source>
        <dbReference type="ARBA" id="ARBA00022692"/>
    </source>
</evidence>
<evidence type="ECO:0000313" key="8">
    <source>
        <dbReference type="Proteomes" id="UP001633002"/>
    </source>
</evidence>
<evidence type="ECO:0000256" key="5">
    <source>
        <dbReference type="SAM" id="Phobius"/>
    </source>
</evidence>
<name>A0ABD3GLS2_9MARC</name>
<evidence type="ECO:0000259" key="6">
    <source>
        <dbReference type="Pfam" id="PF01061"/>
    </source>
</evidence>
<dbReference type="EMBL" id="JBJQOH010000007">
    <property type="protein sequence ID" value="KAL3679379.1"/>
    <property type="molecule type" value="Genomic_DNA"/>
</dbReference>
<feature type="transmembrane region" description="Helical" evidence="5">
    <location>
        <begin position="74"/>
        <end position="92"/>
    </location>
</feature>
<evidence type="ECO:0000313" key="7">
    <source>
        <dbReference type="EMBL" id="KAL3679379.1"/>
    </source>
</evidence>
<dbReference type="Pfam" id="PF01061">
    <property type="entry name" value="ABC2_membrane"/>
    <property type="match status" value="1"/>
</dbReference>
<evidence type="ECO:0000256" key="1">
    <source>
        <dbReference type="ARBA" id="ARBA00004141"/>
    </source>
</evidence>
<keyword evidence="3 5" id="KW-1133">Transmembrane helix</keyword>
<proteinExistence type="predicted"/>
<keyword evidence="4 5" id="KW-0472">Membrane</keyword>
<sequence>TELSRDTIDDAQTYDAAPCYGVLNILFNGFSELVLTIIRLPVFYKHRDLLYYPPWTFTFSKSILGIPNSLLECGVWVVLTYYTIGFALVSCWK</sequence>
<feature type="domain" description="ABC-2 type transporter transmembrane" evidence="6">
    <location>
        <begin position="20"/>
        <end position="88"/>
    </location>
</feature>
<evidence type="ECO:0000256" key="4">
    <source>
        <dbReference type="ARBA" id="ARBA00023136"/>
    </source>
</evidence>
<evidence type="ECO:0000256" key="3">
    <source>
        <dbReference type="ARBA" id="ARBA00022989"/>
    </source>
</evidence>
<feature type="non-terminal residue" evidence="7">
    <location>
        <position position="1"/>
    </location>
</feature>
<dbReference type="Proteomes" id="UP001633002">
    <property type="component" value="Unassembled WGS sequence"/>
</dbReference>